<evidence type="ECO:0000256" key="3">
    <source>
        <dbReference type="ARBA" id="ARBA00011775"/>
    </source>
</evidence>
<evidence type="ECO:0000259" key="13">
    <source>
        <dbReference type="Pfam" id="PF01217"/>
    </source>
</evidence>
<comment type="similarity">
    <text evidence="2 12">Belongs to the adaptor complexes small subunit family.</text>
</comment>
<evidence type="ECO:0000256" key="8">
    <source>
        <dbReference type="ARBA" id="ARBA00023034"/>
    </source>
</evidence>
<keyword evidence="6 12" id="KW-0931">ER-Golgi transport</keyword>
<gene>
    <name evidence="15" type="ORF">FNF28_06480</name>
    <name evidence="14" type="ORF">FNF29_05925</name>
    <name evidence="16" type="ORF">FNF31_04150</name>
</gene>
<evidence type="ECO:0000313" key="15">
    <source>
        <dbReference type="EMBL" id="KAA0157836.1"/>
    </source>
</evidence>
<dbReference type="Proteomes" id="UP000325113">
    <property type="component" value="Unassembled WGS sequence"/>
</dbReference>
<evidence type="ECO:0000256" key="11">
    <source>
        <dbReference type="ARBA" id="ARBA00045555"/>
    </source>
</evidence>
<evidence type="ECO:0000256" key="2">
    <source>
        <dbReference type="ARBA" id="ARBA00006972"/>
    </source>
</evidence>
<proteinExistence type="inferred from homology"/>
<dbReference type="PANTHER" id="PTHR11043:SF0">
    <property type="entry name" value="COATOMER SUBUNIT ZETA"/>
    <property type="match status" value="1"/>
</dbReference>
<name>A0A5A8CAC9_CAFRO</name>
<dbReference type="Proteomes" id="UP000323011">
    <property type="component" value="Unassembled WGS sequence"/>
</dbReference>
<dbReference type="Proteomes" id="UP000324907">
    <property type="component" value="Unassembled WGS sequence"/>
</dbReference>
<evidence type="ECO:0000256" key="6">
    <source>
        <dbReference type="ARBA" id="ARBA00022892"/>
    </source>
</evidence>
<evidence type="ECO:0000313" key="14">
    <source>
        <dbReference type="EMBL" id="KAA0149539.1"/>
    </source>
</evidence>
<dbReference type="EMBL" id="VLTN01000042">
    <property type="protein sequence ID" value="KAA0149539.1"/>
    <property type="molecule type" value="Genomic_DNA"/>
</dbReference>
<comment type="caution">
    <text evidence="14">The sequence shown here is derived from an EMBL/GenBank/DDBJ whole genome shotgun (WGS) entry which is preliminary data.</text>
</comment>
<evidence type="ECO:0000256" key="4">
    <source>
        <dbReference type="ARBA" id="ARBA00022448"/>
    </source>
</evidence>
<dbReference type="GO" id="GO:0006891">
    <property type="term" value="P:intra-Golgi vesicle-mediated transport"/>
    <property type="evidence" value="ECO:0007669"/>
    <property type="project" value="TreeGrafter"/>
</dbReference>
<evidence type="ECO:0000256" key="1">
    <source>
        <dbReference type="ARBA" id="ARBA00004255"/>
    </source>
</evidence>
<dbReference type="Gene3D" id="3.30.450.60">
    <property type="match status" value="1"/>
</dbReference>
<dbReference type="InterPro" id="IPR011012">
    <property type="entry name" value="Longin-like_dom_sf"/>
</dbReference>
<evidence type="ECO:0000313" key="17">
    <source>
        <dbReference type="Proteomes" id="UP000323011"/>
    </source>
</evidence>
<keyword evidence="9 12" id="KW-0472">Membrane</keyword>
<dbReference type="GO" id="GO:0006890">
    <property type="term" value="P:retrograde vesicle-mediated transport, Golgi to endoplasmic reticulum"/>
    <property type="evidence" value="ECO:0007669"/>
    <property type="project" value="UniProtKB-UniRule"/>
</dbReference>
<dbReference type="OMA" id="NELMLHS"/>
<keyword evidence="17" id="KW-1185">Reference proteome</keyword>
<protein>
    <recommendedName>
        <fullName evidence="12">Coatomer subunit zeta</fullName>
    </recommendedName>
</protein>
<comment type="subunit">
    <text evidence="3 12">Oligomeric complex that consists of at least the alpha, beta, beta', gamma, delta, epsilon and zeta subunits.</text>
</comment>
<keyword evidence="8 12" id="KW-0333">Golgi apparatus</keyword>
<dbReference type="PANTHER" id="PTHR11043">
    <property type="entry name" value="ZETA-COAT PROTEIN"/>
    <property type="match status" value="1"/>
</dbReference>
<evidence type="ECO:0000313" key="18">
    <source>
        <dbReference type="Proteomes" id="UP000324907"/>
    </source>
</evidence>
<evidence type="ECO:0000256" key="10">
    <source>
        <dbReference type="ARBA" id="ARBA00023329"/>
    </source>
</evidence>
<feature type="domain" description="AP complex mu/sigma subunit" evidence="13">
    <location>
        <begin position="19"/>
        <end position="156"/>
    </location>
</feature>
<evidence type="ECO:0000313" key="16">
    <source>
        <dbReference type="EMBL" id="KAA0160766.1"/>
    </source>
</evidence>
<reference evidence="17 18" key="1">
    <citation type="submission" date="2019-07" db="EMBL/GenBank/DDBJ databases">
        <title>Genomes of Cafeteria roenbergensis.</title>
        <authorList>
            <person name="Fischer M.G."/>
            <person name="Hackl T."/>
            <person name="Roman M."/>
        </authorList>
    </citation>
    <scope>NUCLEOTIDE SEQUENCE [LARGE SCALE GENOMIC DNA]</scope>
    <source>
        <strain evidence="14 17">BVI</strain>
        <strain evidence="16 19">Cflag</strain>
        <strain evidence="15 18">RCC970-E3</strain>
    </source>
</reference>
<accession>A0A5A8CAC9</accession>
<evidence type="ECO:0000256" key="12">
    <source>
        <dbReference type="RuleBase" id="RU366053"/>
    </source>
</evidence>
<comment type="subcellular location">
    <subcellularLocation>
        <location evidence="12">Cytoplasm</location>
    </subcellularLocation>
    <subcellularLocation>
        <location evidence="1 12">Golgi apparatus membrane</location>
        <topology evidence="1 12">Peripheral membrane protein</topology>
        <orientation evidence="1 12">Cytoplasmic side</orientation>
    </subcellularLocation>
    <subcellularLocation>
        <location evidence="12">Cytoplasmic vesicle</location>
        <location evidence="12">COPI-coated vesicle membrane</location>
        <topology evidence="12">Peripheral membrane protein</topology>
        <orientation evidence="12">Cytoplasmic side</orientation>
    </subcellularLocation>
</comment>
<sequence length="191" mass="20253">MAAAVAGFPPDIPTAVGILLLDGAVGTRIVAKYFDSGAFADLKAENAFEKRVFKKARAAPTGDDAEVAIVDEYTCVYRTVNDLVAVVVGEGSENELLLEAALDAILSALELLLKKGVVKAQVYKFLPRVLLSIDEVLDAGMILSLSPSGVADRVMLKGAVPEALSSYSEFTVRSAFEKAREIASKQFGNAQ</sequence>
<dbReference type="Pfam" id="PF01217">
    <property type="entry name" value="Clat_adaptor_s"/>
    <property type="match status" value="1"/>
</dbReference>
<evidence type="ECO:0000256" key="5">
    <source>
        <dbReference type="ARBA" id="ARBA00022490"/>
    </source>
</evidence>
<dbReference type="EMBL" id="VLTM01000041">
    <property type="protein sequence ID" value="KAA0160766.1"/>
    <property type="molecule type" value="Genomic_DNA"/>
</dbReference>
<comment type="function">
    <text evidence="11">The coatomer is a cytosolic protein complex that binds to dilysine motifs and reversibly associates with Golgi non-clathrin-coated vesicles, which further mediate biosynthetic protein transport from the ER, via the Golgi up to the trans Golgi network. Coatomer complex is required for budding from Golgi membranes, and is essential for the retrograde Golgi-to-ER transport of dilysine-tagged proteins. The zeta subunit may be involved in regulating the coat assembly and, hence, the rate of biosynthetic protein transport due to its association-dissociation properties with the coatomer complex.</text>
</comment>
<keyword evidence="10 12" id="KW-0968">Cytoplasmic vesicle</keyword>
<evidence type="ECO:0000256" key="9">
    <source>
        <dbReference type="ARBA" id="ARBA00023136"/>
    </source>
</evidence>
<evidence type="ECO:0000313" key="19">
    <source>
        <dbReference type="Proteomes" id="UP000325113"/>
    </source>
</evidence>
<organism evidence="14 17">
    <name type="scientific">Cafeteria roenbergensis</name>
    <name type="common">Marine flagellate</name>
    <dbReference type="NCBI Taxonomy" id="33653"/>
    <lineage>
        <taxon>Eukaryota</taxon>
        <taxon>Sar</taxon>
        <taxon>Stramenopiles</taxon>
        <taxon>Bigyra</taxon>
        <taxon>Opalozoa</taxon>
        <taxon>Bicosoecida</taxon>
        <taxon>Cafeteriaceae</taxon>
        <taxon>Cafeteria</taxon>
    </lineage>
</organism>
<keyword evidence="7 12" id="KW-0653">Protein transport</keyword>
<dbReference type="InterPro" id="IPR022775">
    <property type="entry name" value="AP_mu_sigma_su"/>
</dbReference>
<dbReference type="InterPro" id="IPR039652">
    <property type="entry name" value="Coatomer_zeta"/>
</dbReference>
<evidence type="ECO:0000256" key="7">
    <source>
        <dbReference type="ARBA" id="ARBA00022927"/>
    </source>
</evidence>
<dbReference type="EMBL" id="VLTL01000164">
    <property type="protein sequence ID" value="KAA0157836.1"/>
    <property type="molecule type" value="Genomic_DNA"/>
</dbReference>
<dbReference type="SUPFAM" id="SSF64356">
    <property type="entry name" value="SNARE-like"/>
    <property type="match status" value="1"/>
</dbReference>
<dbReference type="GO" id="GO:0030126">
    <property type="term" value="C:COPI vesicle coat"/>
    <property type="evidence" value="ECO:0007669"/>
    <property type="project" value="UniProtKB-UniRule"/>
</dbReference>
<keyword evidence="5 12" id="KW-0963">Cytoplasm</keyword>
<dbReference type="GO" id="GO:0000139">
    <property type="term" value="C:Golgi membrane"/>
    <property type="evidence" value="ECO:0007669"/>
    <property type="project" value="UniProtKB-SubCell"/>
</dbReference>
<keyword evidence="4 12" id="KW-0813">Transport</keyword>
<dbReference type="GO" id="GO:0006886">
    <property type="term" value="P:intracellular protein transport"/>
    <property type="evidence" value="ECO:0007669"/>
    <property type="project" value="TreeGrafter"/>
</dbReference>
<dbReference type="AlphaFoldDB" id="A0A5A8CAC9"/>